<organism evidence="2 3">
    <name type="scientific">Nonomuraea phyllanthi</name>
    <dbReference type="NCBI Taxonomy" id="2219224"/>
    <lineage>
        <taxon>Bacteria</taxon>
        <taxon>Bacillati</taxon>
        <taxon>Actinomycetota</taxon>
        <taxon>Actinomycetes</taxon>
        <taxon>Streptosporangiales</taxon>
        <taxon>Streptosporangiaceae</taxon>
        <taxon>Nonomuraea</taxon>
    </lineage>
</organism>
<dbReference type="Gene3D" id="3.40.50.150">
    <property type="entry name" value="Vaccinia Virus protein VP39"/>
    <property type="match status" value="1"/>
</dbReference>
<keyword evidence="2" id="KW-0808">Transferase</keyword>
<evidence type="ECO:0000259" key="1">
    <source>
        <dbReference type="Pfam" id="PF08241"/>
    </source>
</evidence>
<dbReference type="EMBL" id="VDLX02000002">
    <property type="protein sequence ID" value="KAB8196496.1"/>
    <property type="molecule type" value="Genomic_DNA"/>
</dbReference>
<dbReference type="InterPro" id="IPR029063">
    <property type="entry name" value="SAM-dependent_MTases_sf"/>
</dbReference>
<dbReference type="PANTHER" id="PTHR45277">
    <property type="entry name" value="EXPRESSED PROTEIN"/>
    <property type="match status" value="1"/>
</dbReference>
<dbReference type="GO" id="GO:0032259">
    <property type="term" value="P:methylation"/>
    <property type="evidence" value="ECO:0007669"/>
    <property type="project" value="UniProtKB-KW"/>
</dbReference>
<dbReference type="RefSeq" id="WP_139629558.1">
    <property type="nucleotide sequence ID" value="NZ_VDLX02000002.1"/>
</dbReference>
<dbReference type="GO" id="GO:0008757">
    <property type="term" value="F:S-adenosylmethionine-dependent methyltransferase activity"/>
    <property type="evidence" value="ECO:0007669"/>
    <property type="project" value="InterPro"/>
</dbReference>
<evidence type="ECO:0000313" key="3">
    <source>
        <dbReference type="Proteomes" id="UP000312512"/>
    </source>
</evidence>
<comment type="caution">
    <text evidence="2">The sequence shown here is derived from an EMBL/GenBank/DDBJ whole genome shotgun (WGS) entry which is preliminary data.</text>
</comment>
<gene>
    <name evidence="2" type="ORF">FH608_007090</name>
</gene>
<keyword evidence="3" id="KW-1185">Reference proteome</keyword>
<dbReference type="PANTHER" id="PTHR45277:SF1">
    <property type="entry name" value="EXPRESSED PROTEIN"/>
    <property type="match status" value="1"/>
</dbReference>
<proteinExistence type="predicted"/>
<reference evidence="2 3" key="1">
    <citation type="submission" date="2019-10" db="EMBL/GenBank/DDBJ databases">
        <title>Nonomuraea sp. nov., isolated from Phyllanthus amarus.</title>
        <authorList>
            <person name="Klykleung N."/>
            <person name="Tanasupawat S."/>
        </authorList>
    </citation>
    <scope>NUCLEOTIDE SEQUENCE [LARGE SCALE GENOMIC DNA]</scope>
    <source>
        <strain evidence="2 3">PA1-10</strain>
    </source>
</reference>
<evidence type="ECO:0000313" key="2">
    <source>
        <dbReference type="EMBL" id="KAB8196496.1"/>
    </source>
</evidence>
<sequence length="239" mass="25796">MRKRHGSYGFDAPWALAGLLFGALVLIGLAAISFAFDIIAAGIAFLLGALYTLASAASYLYTTRRGKFVVWDAELGRLKGDERLLDLGCGRGAVLLMAAGRLDRGHAAGIDLWRAKDQSGNAESTARANAEAEGVSDRVELVTGDLRDLPFDDGAFDVVVSSQAIHNIPDTGGREQAVREAYRVLRPGGLMLLADFQHTPAYEATLRALGVVDVRLRDAGWRFWYGGPWFATGIVEARK</sequence>
<protein>
    <submittedName>
        <fullName evidence="2">Methyltransferase domain-containing protein</fullName>
    </submittedName>
</protein>
<dbReference type="SUPFAM" id="SSF53335">
    <property type="entry name" value="S-adenosyl-L-methionine-dependent methyltransferases"/>
    <property type="match status" value="1"/>
</dbReference>
<keyword evidence="2" id="KW-0489">Methyltransferase</keyword>
<dbReference type="Proteomes" id="UP000312512">
    <property type="component" value="Unassembled WGS sequence"/>
</dbReference>
<dbReference type="OrthoDB" id="9797252at2"/>
<dbReference type="InterPro" id="IPR013216">
    <property type="entry name" value="Methyltransf_11"/>
</dbReference>
<feature type="domain" description="Methyltransferase type 11" evidence="1">
    <location>
        <begin position="85"/>
        <end position="192"/>
    </location>
</feature>
<dbReference type="AlphaFoldDB" id="A0A5C4WS74"/>
<dbReference type="Pfam" id="PF08241">
    <property type="entry name" value="Methyltransf_11"/>
    <property type="match status" value="1"/>
</dbReference>
<name>A0A5C4WS74_9ACTN</name>
<accession>A0A5C4WS74</accession>
<dbReference type="CDD" id="cd02440">
    <property type="entry name" value="AdoMet_MTases"/>
    <property type="match status" value="1"/>
</dbReference>